<keyword evidence="6 7" id="KW-0129">CBS domain</keyword>
<feature type="region of interest" description="Disordered" evidence="8">
    <location>
        <begin position="1807"/>
        <end position="1843"/>
    </location>
</feature>
<dbReference type="GO" id="GO:0003938">
    <property type="term" value="F:IMP dehydrogenase activity"/>
    <property type="evidence" value="ECO:0007669"/>
    <property type="project" value="InterPro"/>
</dbReference>
<evidence type="ECO:0000256" key="8">
    <source>
        <dbReference type="SAM" id="MobiDB-lite"/>
    </source>
</evidence>
<keyword evidence="11" id="KW-1185">Reference proteome</keyword>
<keyword evidence="4" id="KW-0223">Dioxygenase</keyword>
<organism evidence="10 11">
    <name type="scientific">Symbiodinium microadriaticum</name>
    <name type="common">Dinoflagellate</name>
    <name type="synonym">Zooxanthella microadriatica</name>
    <dbReference type="NCBI Taxonomy" id="2951"/>
    <lineage>
        <taxon>Eukaryota</taxon>
        <taxon>Sar</taxon>
        <taxon>Alveolata</taxon>
        <taxon>Dinophyceae</taxon>
        <taxon>Suessiales</taxon>
        <taxon>Symbiodiniaceae</taxon>
        <taxon>Symbiodinium</taxon>
    </lineage>
</organism>
<evidence type="ECO:0000259" key="9">
    <source>
        <dbReference type="PROSITE" id="PS51371"/>
    </source>
</evidence>
<dbReference type="InterPro" id="IPR005990">
    <property type="entry name" value="IMP_DH"/>
</dbReference>
<dbReference type="Pfam" id="PF00571">
    <property type="entry name" value="CBS"/>
    <property type="match status" value="1"/>
</dbReference>
<dbReference type="SUPFAM" id="SSF51412">
    <property type="entry name" value="Inosine monophosphate dehydrogenase (IMPDH)"/>
    <property type="match status" value="1"/>
</dbReference>
<dbReference type="PANTHER" id="PTHR11911">
    <property type="entry name" value="INOSINE-5-MONOPHOSPHATE DEHYDROGENASE RELATED"/>
    <property type="match status" value="1"/>
</dbReference>
<reference evidence="10 11" key="1">
    <citation type="submission" date="2016-02" db="EMBL/GenBank/DDBJ databases">
        <title>Genome analysis of coral dinoflagellate symbionts highlights evolutionary adaptations to a symbiotic lifestyle.</title>
        <authorList>
            <person name="Aranda M."/>
            <person name="Li Y."/>
            <person name="Liew Y.J."/>
            <person name="Baumgarten S."/>
            <person name="Simakov O."/>
            <person name="Wilson M."/>
            <person name="Piel J."/>
            <person name="Ashoor H."/>
            <person name="Bougouffa S."/>
            <person name="Bajic V.B."/>
            <person name="Ryu T."/>
            <person name="Ravasi T."/>
            <person name="Bayer T."/>
            <person name="Micklem G."/>
            <person name="Kim H."/>
            <person name="Bhak J."/>
            <person name="Lajeunesse T.C."/>
            <person name="Voolstra C.R."/>
        </authorList>
    </citation>
    <scope>NUCLEOTIDE SEQUENCE [LARGE SCALE GENOMIC DNA]</scope>
    <source>
        <strain evidence="10 11">CCMP2467</strain>
    </source>
</reference>
<feature type="domain" description="CBS" evidence="9">
    <location>
        <begin position="589"/>
        <end position="648"/>
    </location>
</feature>
<sequence length="1982" mass="219900">MVSCSTLRPLRFHVKVILTLLRRGETSEEPWQRGLTPAPPNDDTDKLYAHVVIMFSDGACIAWAGERSQSLKEPLPLVEWPFLVVLFRGGQFCIMRCQFVEGFLAGMSPSMAGKAAVFATLCPGEGEAIDLADFLSQKGLSRKAFAEGAKALGYPGADVRVIRSISAREFLKLLEFRAEDVLRNLEALKRFVDTMLGGFLLSIDACFAKFVEREPEPRARSAGFACLVAFSVELLHRWNAQTDLCDEADLKMLFLFLHEMPGRQAGHSKQTDVRRMHTAWLRRALAKGSLQMSLQSQVFSSVYTMVTNVILLCGRIRARRILRRDKDGRRIPAGRPASASMLAPVRHKPVGEARGPADHDGTMEHSRKYNQRSACLYYVYYHGYDYPEEERPNTLQSRLRRCEVGERMRDVKFDSEIVPVSPKCTRPGEHMADPASDGWPAGKVFEAAPQGFTYDDLMFMPQPSSFEASDVDLSSYITKNIRPIIGSPSDTVTDSNMAIALALSGAMGIIHANQDIQRQVSMVQAVKRFVSGFVLEPVVMRPTQTLADLDKLKVPITDTGGLGGELLGIVTARDADLCADRREYLSRVMTERVVTAREPLSFEEALDTLKRAKVGKLLILNSDDQLVSMVTRSDLKKVRDFPDMSRDLSGKLLVGAAVPALPDGSQAGANVLYLFGDGVDEQLSLPSSQQPVAMHREIEHELIQWLHLLQLQSDEAKTALTKPQEVSRRDPTGRGAELCIEVRLKPCMGTPGRRWLWPCCRLGWDEDHEFGLPLEATFLACVASLEKGELFHSAVSPRDCGSVEGNAEVTTHAAGSSAPRYAGHKAEVILADSWGWVEEFGKGWQTALRKGLRMSAQLGLVAQNRRLGAGRSKDLPQVWVFPHVPHGWGPQKVTAVIEQAYDDIVLINHRRSGKQLCEGSVSDRELKWLSGRKLTDYSHRGPALEKLKDAHSTIGDAFKAYLDLAANEIKADTGTGSDAVVPEDVVHMQARLPGILRWGEIPALWQRSLLSMAWRAGTRTIARAPRVLTGQVLGRALDVYWMADWSALSCLNRELTAEEEWHEGISLAELAEVRSRGTCRSDGNDRTRVYLMGEEHRDHLERLENRVEERGSSHCDVGVYAIVSESPALQVDAADDAEDQIPFSMELLAADELLLAFASVPRPPRHLRILADCEAVCTAICCPASCGHRALAMQVQQSGKVARLRGTQWSLVFWVPSHGKHAKWVPDTPLTATTAVAPADDTANRLCRSRFERNSWWEALAEASAAEQKAVRFAATAASRLESHLCTNLDFPAAQSTCRGHSHNIPQQISAVQSKVLSHVLAMGSWEKVDEEKTCQLMERGWFVVEDFLKDDVAKSLRKEALRASTAGKLLPHRFQFSTGTFTKPHIYEADLHNESLQEELPAFAELLFDDSLRMRIDELLPDLKLERGHRSKTVKLQQNTGRGGCFPCHYDNAGPPSNRSITCLVYLNPQWVVGDGGELVLMPFLMPQVVIAPVMNRAVFFRSDMVLHAVRPASAERLCFTIWFDGATNDDCDCNLTVKLLRTELDAARVLKQSPVQRAVSRAVYAQEYEDTLVACMSGTAGQAEMLHAHRQHVAQQMKHPQLGPFIQFLRSLRVAETIIWDHPASAAQDGEHRRRSTEGGMMVPPQPVQRFFSARADVTSKAAPVTWLPAQVVTSTSTPATMTPATLTPNSPFNPSFYPTPATPYSGASILQSSLGIATPAMCSPPPWHARQGRIAATFPEEPILMPPAPTQAFTCANAALPSRSSWQRSMAPGHDAQASLPTQLRSAIQQEMEHHIALQLEAATATSPKVKVQAPGSRRSESPRMRMPSAHGYPTPRASWSKCTKHSQLEWTSFQLPAQTEAQSPRMRDRRSLCERAGLDTTPLSSPFGSSRRVREMSPRGTGYQELAQKQLAEKLPWHDAQMVSCEVYRQSGWAMSGNFHFVLKNLTTLQAYPLADQRSPLDLTQCWSQHRTRQKETC</sequence>
<dbReference type="SMART" id="SM00702">
    <property type="entry name" value="P4Hc"/>
    <property type="match status" value="1"/>
</dbReference>
<evidence type="ECO:0000256" key="7">
    <source>
        <dbReference type="PROSITE-ProRule" id="PRU00703"/>
    </source>
</evidence>
<dbReference type="SMART" id="SM01240">
    <property type="entry name" value="IMPDH"/>
    <property type="match status" value="1"/>
</dbReference>
<comment type="cofactor">
    <cofactor evidence="1">
        <name>L-ascorbate</name>
        <dbReference type="ChEBI" id="CHEBI:38290"/>
    </cofactor>
</comment>
<comment type="similarity">
    <text evidence="2">Belongs to the IMPDH/GMPR family.</text>
</comment>
<dbReference type="GO" id="GO:0051213">
    <property type="term" value="F:dioxygenase activity"/>
    <property type="evidence" value="ECO:0007669"/>
    <property type="project" value="UniProtKB-KW"/>
</dbReference>
<dbReference type="Gene3D" id="2.60.120.620">
    <property type="entry name" value="q2cbj1_9rhob like domain"/>
    <property type="match status" value="1"/>
</dbReference>
<dbReference type="EMBL" id="LSRX01000554">
    <property type="protein sequence ID" value="OLP94192.1"/>
    <property type="molecule type" value="Genomic_DNA"/>
</dbReference>
<dbReference type="InterPro" id="IPR001093">
    <property type="entry name" value="IMP_DH_GMPRt"/>
</dbReference>
<evidence type="ECO:0000256" key="2">
    <source>
        <dbReference type="ARBA" id="ARBA00005502"/>
    </source>
</evidence>
<protein>
    <submittedName>
        <fullName evidence="10">Inosine-5'-monophosphate dehydrogenase</fullName>
    </submittedName>
</protein>
<dbReference type="GO" id="GO:0016705">
    <property type="term" value="F:oxidoreductase activity, acting on paired donors, with incorporation or reduction of molecular oxygen"/>
    <property type="evidence" value="ECO:0007669"/>
    <property type="project" value="InterPro"/>
</dbReference>
<dbReference type="SUPFAM" id="SSF54631">
    <property type="entry name" value="CBS-domain pair"/>
    <property type="match status" value="1"/>
</dbReference>
<dbReference type="InterPro" id="IPR046342">
    <property type="entry name" value="CBS_dom_sf"/>
</dbReference>
<gene>
    <name evidence="10" type="ORF">AK812_SmicGene23831</name>
</gene>
<dbReference type="Pfam" id="PF13640">
    <property type="entry name" value="2OG-FeII_Oxy_3"/>
    <property type="match status" value="1"/>
</dbReference>
<evidence type="ECO:0000313" key="11">
    <source>
        <dbReference type="Proteomes" id="UP000186817"/>
    </source>
</evidence>
<dbReference type="OrthoDB" id="76265at2759"/>
<accession>A0A1Q9DG78</accession>
<dbReference type="InterPro" id="IPR044862">
    <property type="entry name" value="Pro_4_hyd_alph_FE2OG_OXY"/>
</dbReference>
<feature type="region of interest" description="Disordered" evidence="8">
    <location>
        <begin position="1627"/>
        <end position="1646"/>
    </location>
</feature>
<evidence type="ECO:0000256" key="5">
    <source>
        <dbReference type="ARBA" id="ARBA00023002"/>
    </source>
</evidence>
<dbReference type="CDD" id="cd04601">
    <property type="entry name" value="CBS_pair_IMPDH"/>
    <property type="match status" value="1"/>
</dbReference>
<dbReference type="GO" id="GO:0006183">
    <property type="term" value="P:GTP biosynthetic process"/>
    <property type="evidence" value="ECO:0007669"/>
    <property type="project" value="TreeGrafter"/>
</dbReference>
<evidence type="ECO:0000256" key="1">
    <source>
        <dbReference type="ARBA" id="ARBA00001961"/>
    </source>
</evidence>
<dbReference type="InterPro" id="IPR013785">
    <property type="entry name" value="Aldolase_TIM"/>
</dbReference>
<dbReference type="InterPro" id="IPR000644">
    <property type="entry name" value="CBS_dom"/>
</dbReference>
<dbReference type="GO" id="GO:0005506">
    <property type="term" value="F:iron ion binding"/>
    <property type="evidence" value="ECO:0007669"/>
    <property type="project" value="InterPro"/>
</dbReference>
<dbReference type="InterPro" id="IPR006620">
    <property type="entry name" value="Pro_4_hyd_alph"/>
</dbReference>
<dbReference type="FunFam" id="3.20.20.70:FF:000424">
    <property type="entry name" value="Inosine-5'-monophosphate dehydrogenase 2"/>
    <property type="match status" value="1"/>
</dbReference>
<dbReference type="SUPFAM" id="SSF51197">
    <property type="entry name" value="Clavaminate synthase-like"/>
    <property type="match status" value="1"/>
</dbReference>
<evidence type="ECO:0000256" key="4">
    <source>
        <dbReference type="ARBA" id="ARBA00022964"/>
    </source>
</evidence>
<evidence type="ECO:0000256" key="3">
    <source>
        <dbReference type="ARBA" id="ARBA00022723"/>
    </source>
</evidence>
<keyword evidence="5" id="KW-0560">Oxidoreductase</keyword>
<keyword evidence="3" id="KW-0479">Metal-binding</keyword>
<dbReference type="GO" id="GO:0031418">
    <property type="term" value="F:L-ascorbic acid binding"/>
    <property type="evidence" value="ECO:0007669"/>
    <property type="project" value="InterPro"/>
</dbReference>
<dbReference type="PROSITE" id="PS51371">
    <property type="entry name" value="CBS"/>
    <property type="match status" value="1"/>
</dbReference>
<dbReference type="Pfam" id="PF00478">
    <property type="entry name" value="IMPDH"/>
    <property type="match status" value="1"/>
</dbReference>
<evidence type="ECO:0000313" key="10">
    <source>
        <dbReference type="EMBL" id="OLP94192.1"/>
    </source>
</evidence>
<dbReference type="SMART" id="SM00116">
    <property type="entry name" value="CBS"/>
    <property type="match status" value="2"/>
</dbReference>
<evidence type="ECO:0000256" key="6">
    <source>
        <dbReference type="ARBA" id="ARBA00023122"/>
    </source>
</evidence>
<proteinExistence type="inferred from homology"/>
<comment type="caution">
    <text evidence="10">The sequence shown here is derived from an EMBL/GenBank/DDBJ whole genome shotgun (WGS) entry which is preliminary data.</text>
</comment>
<dbReference type="Gene3D" id="3.20.20.70">
    <property type="entry name" value="Aldolase class I"/>
    <property type="match status" value="1"/>
</dbReference>
<dbReference type="PANTHER" id="PTHR11911:SF111">
    <property type="entry name" value="INOSINE-5'-MONOPHOSPHATE DEHYDROGENASE"/>
    <property type="match status" value="1"/>
</dbReference>
<name>A0A1Q9DG78_SYMMI</name>
<dbReference type="Proteomes" id="UP000186817">
    <property type="component" value="Unassembled WGS sequence"/>
</dbReference>